<feature type="compositionally biased region" description="Low complexity" evidence="4">
    <location>
        <begin position="179"/>
        <end position="195"/>
    </location>
</feature>
<dbReference type="PANTHER" id="PTHR38340">
    <property type="entry name" value="S-LAYER PROTEIN"/>
    <property type="match status" value="1"/>
</dbReference>
<name>D8IZM9_HERSS</name>
<dbReference type="Pfam" id="PF00353">
    <property type="entry name" value="HemolysinCabind"/>
    <property type="match status" value="5"/>
</dbReference>
<feature type="compositionally biased region" description="Low complexity" evidence="4">
    <location>
        <begin position="213"/>
        <end position="230"/>
    </location>
</feature>
<dbReference type="PRINTS" id="PR00313">
    <property type="entry name" value="CABNDNGRPT"/>
</dbReference>
<evidence type="ECO:0000256" key="1">
    <source>
        <dbReference type="ARBA" id="ARBA00004613"/>
    </source>
</evidence>
<gene>
    <name evidence="6" type="ordered locus">Hsero_2877</name>
</gene>
<dbReference type="eggNOG" id="COG2931">
    <property type="taxonomic scope" value="Bacteria"/>
</dbReference>
<feature type="compositionally biased region" description="Low complexity" evidence="4">
    <location>
        <begin position="145"/>
        <end position="161"/>
    </location>
</feature>
<keyword evidence="2" id="KW-0964">Secreted</keyword>
<dbReference type="GO" id="GO:0005576">
    <property type="term" value="C:extracellular region"/>
    <property type="evidence" value="ECO:0007669"/>
    <property type="project" value="UniProtKB-SubCell"/>
</dbReference>
<keyword evidence="3" id="KW-0106">Calcium</keyword>
<accession>D8IZM9</accession>
<evidence type="ECO:0000313" key="7">
    <source>
        <dbReference type="Proteomes" id="UP000000329"/>
    </source>
</evidence>
<dbReference type="KEGG" id="hse:Hsero_2877"/>
<protein>
    <submittedName>
        <fullName evidence="6">Calcium binding secreted hemolysin protein</fullName>
    </submittedName>
</protein>
<dbReference type="Proteomes" id="UP000000329">
    <property type="component" value="Chromosome"/>
</dbReference>
<proteinExistence type="predicted"/>
<dbReference type="HOGENOM" id="CLU_302827_0_0_4"/>
<dbReference type="PROSITE" id="PS00330">
    <property type="entry name" value="HEMOLYSIN_CALCIUM"/>
    <property type="match status" value="2"/>
</dbReference>
<dbReference type="SUPFAM" id="SSF51120">
    <property type="entry name" value="beta-Roll"/>
    <property type="match status" value="3"/>
</dbReference>
<evidence type="ECO:0000259" key="5">
    <source>
        <dbReference type="Pfam" id="PF06594"/>
    </source>
</evidence>
<evidence type="ECO:0000256" key="2">
    <source>
        <dbReference type="ARBA" id="ARBA00022525"/>
    </source>
</evidence>
<dbReference type="InterPro" id="IPR001343">
    <property type="entry name" value="Hemolysn_Ca-bd"/>
</dbReference>
<evidence type="ECO:0000256" key="3">
    <source>
        <dbReference type="ARBA" id="ARBA00022837"/>
    </source>
</evidence>
<dbReference type="GO" id="GO:0005509">
    <property type="term" value="F:calcium ion binding"/>
    <property type="evidence" value="ECO:0007669"/>
    <property type="project" value="InterPro"/>
</dbReference>
<organism evidence="6 7">
    <name type="scientific">Herbaspirillum seropedicae (strain SmR1)</name>
    <dbReference type="NCBI Taxonomy" id="757424"/>
    <lineage>
        <taxon>Bacteria</taxon>
        <taxon>Pseudomonadati</taxon>
        <taxon>Pseudomonadota</taxon>
        <taxon>Betaproteobacteria</taxon>
        <taxon>Burkholderiales</taxon>
        <taxon>Oxalobacteraceae</taxon>
        <taxon>Herbaspirillum</taxon>
    </lineage>
</organism>
<comment type="subcellular location">
    <subcellularLocation>
        <location evidence="1">Secreted</location>
    </subcellularLocation>
</comment>
<feature type="compositionally biased region" description="Pro residues" evidence="4">
    <location>
        <begin position="8"/>
        <end position="26"/>
    </location>
</feature>
<feature type="compositionally biased region" description="Low complexity" evidence="4">
    <location>
        <begin position="56"/>
        <end position="69"/>
    </location>
</feature>
<dbReference type="STRING" id="757424.Hsero_2877"/>
<dbReference type="Pfam" id="PF06594">
    <property type="entry name" value="HCBP_related"/>
    <property type="match status" value="1"/>
</dbReference>
<dbReference type="AlphaFoldDB" id="D8IZM9"/>
<dbReference type="InterPro" id="IPR010566">
    <property type="entry name" value="Haemolys_ca-bd"/>
</dbReference>
<keyword evidence="7" id="KW-1185">Reference proteome</keyword>
<feature type="compositionally biased region" description="Low complexity" evidence="4">
    <location>
        <begin position="247"/>
        <end position="269"/>
    </location>
</feature>
<dbReference type="PANTHER" id="PTHR38340:SF1">
    <property type="entry name" value="S-LAYER PROTEIN"/>
    <property type="match status" value="1"/>
</dbReference>
<dbReference type="eggNOG" id="COG3266">
    <property type="taxonomic scope" value="Bacteria"/>
</dbReference>
<feature type="domain" description="Haemolysin-type calcium binding-related" evidence="5">
    <location>
        <begin position="907"/>
        <end position="943"/>
    </location>
</feature>
<feature type="compositionally biased region" description="Polar residues" evidence="4">
    <location>
        <begin position="92"/>
        <end position="102"/>
    </location>
</feature>
<evidence type="ECO:0000256" key="4">
    <source>
        <dbReference type="SAM" id="MobiDB-lite"/>
    </source>
</evidence>
<reference evidence="6 7" key="1">
    <citation type="submission" date="2010-04" db="EMBL/GenBank/DDBJ databases">
        <title>The genome of Herbaspirillum seropedicae SmR1, an endophytic, nitrogen-fixing, plant-growth promoting beta-Proteobacteria.</title>
        <authorList>
            <person name="Pedrosa F.O."/>
            <person name="Monteiro R.A."/>
            <person name="Wassem R."/>
            <person name="Cruz L.M."/>
            <person name="Ayub R.A."/>
            <person name="Colauto N.B."/>
            <person name="Fernandez M.A."/>
            <person name="Fungaro M.H.P."/>
            <person name="Grisard E.C."/>
            <person name="Hungria M."/>
            <person name="Madeira H.M.F."/>
            <person name="Nodari R.O."/>
            <person name="Osaku C.A."/>
            <person name="Petzl-Erler M.L."/>
            <person name="Terenzi H."/>
            <person name="Vieira L.G.E."/>
            <person name="Almeida M.I.M."/>
            <person name="Alves L.R."/>
            <person name="Arantes O.M.N."/>
            <person name="Balsanelli E."/>
            <person name="Barcellos F.G."/>
            <person name="Baura V.A."/>
            <person name="Binde D.R."/>
            <person name="Campo R.J."/>
            <person name="Chubatsu L.S."/>
            <person name="Chueire L.M.O."/>
            <person name="Ciferri R.R."/>
            <person name="Correa L.C."/>
            <person name="da Conceicao Silva J.L."/>
            <person name="Dabul A.N.G."/>
            <person name="Dambros B.P."/>
            <person name="Faoro H."/>
            <person name="Favetti A."/>
            <person name="Friedermann G."/>
            <person name="Furlaneto M.C."/>
            <person name="Gasques L.S."/>
            <person name="Gimenes C.C.T."/>
            <person name="Gioppo N.M.R."/>
            <person name="Glienke-Blanco C."/>
            <person name="Godoy L.P."/>
            <person name="Guerra M.P."/>
            <person name="Karp S."/>
            <person name="Kava-Cordeiro V."/>
            <person name="Margarido V.P."/>
            <person name="Mathioni S.M."/>
            <person name="Menck-Soares M.A."/>
            <person name="Murace N.K."/>
            <person name="Nicolas M.F."/>
            <person name="Oliveira C.E.C."/>
            <person name="Pagnan N.A.B."/>
            <person name="Pamphile J.A."/>
            <person name="Patussi E.V."/>
            <person name="Pereira L.F.P."/>
            <person name="Pereira-Ferrari L."/>
            <person name="Pinto F.G.S."/>
            <person name="Precoma C."/>
            <person name="Prioli A.J."/>
            <person name="Prioli S.M.A.P."/>
            <person name="Raittz R.T."/>
            <person name="Ramos H.J.O."/>
            <person name="Ribeiro E.M.S.F."/>
            <person name="Rigo L.U."/>
            <person name="Rocha C.L.M.S.C."/>
            <person name="Rocha S.N."/>
            <person name="Santos K."/>
            <person name="Satori D."/>
            <person name="Silva A.G."/>
            <person name="Simao R.C.G."/>
            <person name="Soares M.A.M."/>
            <person name="Souza E.M."/>
            <person name="Steffens M.B.R."/>
            <person name="Steindel M."/>
            <person name="Tadra-Sfeir M.Z."/>
            <person name="Takahashi E.K."/>
            <person name="Torres R.A."/>
            <person name="Valle J.S."/>
            <person name="Vernal J.I."/>
            <person name="Vilas-Boas L.A."/>
            <person name="Watanabe M.A.E."/>
            <person name="Weiss V.A."/>
            <person name="Yates M.A."/>
            <person name="Souza E.M."/>
        </authorList>
    </citation>
    <scope>NUCLEOTIDE SEQUENCE [LARGE SCALE GENOMIC DNA]</scope>
    <source>
        <strain evidence="6 7">SmR1</strain>
    </source>
</reference>
<feature type="region of interest" description="Disordered" evidence="4">
    <location>
        <begin position="1"/>
        <end position="269"/>
    </location>
</feature>
<evidence type="ECO:0000313" key="6">
    <source>
        <dbReference type="EMBL" id="ADJ64369.1"/>
    </source>
</evidence>
<feature type="compositionally biased region" description="Low complexity" evidence="4">
    <location>
        <begin position="111"/>
        <end position="126"/>
    </location>
</feature>
<dbReference type="EMBL" id="CP002039">
    <property type="protein sequence ID" value="ADJ64369.1"/>
    <property type="molecule type" value="Genomic_DNA"/>
</dbReference>
<dbReference type="Gene3D" id="2.150.10.10">
    <property type="entry name" value="Serralysin-like metalloprotease, C-terminal"/>
    <property type="match status" value="4"/>
</dbReference>
<dbReference type="InterPro" id="IPR050557">
    <property type="entry name" value="RTX_toxin/Mannuronan_C5-epim"/>
</dbReference>
<sequence>MPALAARQPPPPLARPLPPPLQPNPPRTSRAAASLPNSRVRMAPSQATLPPRRPRPSLLPTLPAAPASRRIPRAQTPPNRVARLPRQPLPSPQSIFAVSTSKPLDPKSADTTKPSSTTATPAPAKPVVEIAASTSKPLDPKNADTTKPSSTTATPAPAKPAVDIAVSTSKPLDPKNVDTTKPSSTAATPAPAKPAVDIAASTSKPLDPKNADATKPSSTTATPAPVKPAVDIAASTSKPLDPKSTDSAKPSSTAASSAGGKAAVATASSGPQALTPEALTVRGTQVERWARAAPESAKAALIRKLHFLDGADKPLTEAQLAALDKNKDAHLDSDELAGLHAWTDLNEDGIAQAGELTSLPSAMTAAGLASGLRVADYQVYLRGNASFRTPEQVQAMRSAAQASGKKNQGGAGNDVLFATNGEEINGNGGDDVIYGGDGDDTLVGGTYSALARGETDNDVLYGGAGKDSLSGGVGNDLLDGGTGDDRMYGGAGDDIYVVDSAGDGVFENADAGRDTVLAGMSTTLGENVEDLRLLEGGSYNGTGNFLDNRLTGNSQDNILDGLAGADTMMGGQGNDRYFVDNVGDQVIEEAGEGIDTVYSTVSMTLGANVENLTLMDARTPVHGEIYGQDALIYGTPKSYLMDYRQGDARPGFLGTCGVTSVANMLTMAGVNVTEKETLQRAIDRDWCDSDPSLPITLRGGVTCNDLAELMGSFGVAGEVDYRYDEARLVKLLKGGHVVTLCADAAVFRDMSGYLAGKRVGFHAVAVSGVACSAKTGEVLGFYITDSGPGRYSEMNRFLSVGDLRNMDAHESALIYSVDPAKLLHRDSSATGNELDNILVGNQDNNLLTGAKGNDTLTGQAGNDTYVFGKGDGRDLVVDQDATAGNIDTIKFSDARQTNLWFSQVGKDLQIDVLGSTDQVTVKDWYAGADNRVERIKTADGKTLYDSDVDKLVQAMASFDPPAATQTSWTDGQTSKGKVLLTVTH</sequence>
<dbReference type="InterPro" id="IPR018511">
    <property type="entry name" value="Hemolysin-typ_Ca-bd_CS"/>
</dbReference>
<dbReference type="InterPro" id="IPR011049">
    <property type="entry name" value="Serralysin-like_metalloprot_C"/>
</dbReference>